<name>A0AA97PH04_PYRO3</name>
<protein>
    <recommendedName>
        <fullName evidence="4">Pali-domain-containing protein</fullName>
    </recommendedName>
</protein>
<feature type="compositionally biased region" description="Polar residues" evidence="1">
    <location>
        <begin position="304"/>
        <end position="316"/>
    </location>
</feature>
<keyword evidence="2" id="KW-0812">Transmembrane</keyword>
<dbReference type="InterPro" id="IPR009571">
    <property type="entry name" value="SUR7/Rim9-like_fungi"/>
</dbReference>
<dbReference type="GO" id="GO:0031505">
    <property type="term" value="P:fungal-type cell wall organization"/>
    <property type="evidence" value="ECO:0007669"/>
    <property type="project" value="TreeGrafter"/>
</dbReference>
<sequence>MAKRIVDFVPIFLSLVAFVFVLLILLGGVGNQLADIFFLKINTSALKLPSVLSSADLLRDISTLSGTDFIGGDLTASTLGLATEYTISLLTFCARTSSGASCSSPQIKFWFDPGQHLRLDSTSLRQQYPGGYTGALSSYRSIATRFLPGAFVFCALSAGLTVLLSALSALGVARASTGRAAAVFAILATVVLLMADAAATHVFRVLDAEFNSGFGAHGLSSSLGAGGLALAWLALLLMLGAAAAACAKYAQVEDERQQRQMMLGRDGYGGAAPRGADADWMVQDDYSAERYSDRGRGDGIAMRSLSSSPPARTVANTAYEPYGRAG</sequence>
<reference evidence="3" key="1">
    <citation type="journal article" date="2012" name="PLoS Genet.">
        <title>Comparative analysis of the genomes of two field isolates of the rice blast fungus Magnaporthe oryzae.</title>
        <authorList>
            <person name="Xue M."/>
            <person name="Yang J."/>
            <person name="Li Z."/>
            <person name="Hu S."/>
            <person name="Yao N."/>
            <person name="Dean R.A."/>
            <person name="Zhao W."/>
            <person name="Shen M."/>
            <person name="Zhang H."/>
            <person name="Li C."/>
            <person name="Liu L."/>
            <person name="Cao L."/>
            <person name="Xu X."/>
            <person name="Xing Y."/>
            <person name="Hsiang T."/>
            <person name="Zhang Z."/>
            <person name="Xu J.R."/>
            <person name="Peng Y.L."/>
        </authorList>
    </citation>
    <scope>NUCLEOTIDE SEQUENCE</scope>
    <source>
        <strain evidence="3">Y34</strain>
    </source>
</reference>
<keyword evidence="2" id="KW-1133">Transmembrane helix</keyword>
<accession>A0AA97PH04</accession>
<dbReference type="AlphaFoldDB" id="A0AA97PH04"/>
<dbReference type="GO" id="GO:0051285">
    <property type="term" value="C:cell cortex of cell tip"/>
    <property type="evidence" value="ECO:0007669"/>
    <property type="project" value="TreeGrafter"/>
</dbReference>
<dbReference type="Proteomes" id="UP000011086">
    <property type="component" value="Unassembled WGS sequence"/>
</dbReference>
<dbReference type="InterPro" id="IPR052413">
    <property type="entry name" value="SUR7_domain"/>
</dbReference>
<dbReference type="GO" id="GO:0005886">
    <property type="term" value="C:plasma membrane"/>
    <property type="evidence" value="ECO:0007669"/>
    <property type="project" value="InterPro"/>
</dbReference>
<evidence type="ECO:0000256" key="1">
    <source>
        <dbReference type="SAM" id="MobiDB-lite"/>
    </source>
</evidence>
<feature type="region of interest" description="Disordered" evidence="1">
    <location>
        <begin position="290"/>
        <end position="326"/>
    </location>
</feature>
<feature type="transmembrane region" description="Helical" evidence="2">
    <location>
        <begin position="180"/>
        <end position="203"/>
    </location>
</feature>
<feature type="transmembrane region" description="Helical" evidence="2">
    <location>
        <begin position="146"/>
        <end position="173"/>
    </location>
</feature>
<dbReference type="PANTHER" id="PTHR28019">
    <property type="entry name" value="CELL MEMBRANE PROTEIN YLR413W-RELATED"/>
    <property type="match status" value="1"/>
</dbReference>
<gene>
    <name evidence="3" type="ORF">OOU_Y34scaffold00779g5</name>
</gene>
<feature type="transmembrane region" description="Helical" evidence="2">
    <location>
        <begin position="223"/>
        <end position="250"/>
    </location>
</feature>
<dbReference type="Pfam" id="PF06687">
    <property type="entry name" value="SUR7"/>
    <property type="match status" value="1"/>
</dbReference>
<organism evidence="3">
    <name type="scientific">Pyricularia oryzae (strain Y34)</name>
    <name type="common">Rice blast fungus</name>
    <name type="synonym">Magnaporthe oryzae</name>
    <dbReference type="NCBI Taxonomy" id="1143189"/>
    <lineage>
        <taxon>Eukaryota</taxon>
        <taxon>Fungi</taxon>
        <taxon>Dikarya</taxon>
        <taxon>Ascomycota</taxon>
        <taxon>Pezizomycotina</taxon>
        <taxon>Sordariomycetes</taxon>
        <taxon>Sordariomycetidae</taxon>
        <taxon>Magnaporthales</taxon>
        <taxon>Pyriculariaceae</taxon>
        <taxon>Pyricularia</taxon>
    </lineage>
</organism>
<dbReference type="PANTHER" id="PTHR28019:SF2">
    <property type="entry name" value="CELL MEMBRANE PROTEIN YLR413W-RELATED"/>
    <property type="match status" value="1"/>
</dbReference>
<evidence type="ECO:0008006" key="4">
    <source>
        <dbReference type="Google" id="ProtNLM"/>
    </source>
</evidence>
<evidence type="ECO:0000256" key="2">
    <source>
        <dbReference type="SAM" id="Phobius"/>
    </source>
</evidence>
<keyword evidence="2" id="KW-0472">Membrane</keyword>
<dbReference type="EMBL" id="JH793108">
    <property type="protein sequence ID" value="ELQ34237.1"/>
    <property type="molecule type" value="Genomic_DNA"/>
</dbReference>
<proteinExistence type="predicted"/>
<evidence type="ECO:0000313" key="3">
    <source>
        <dbReference type="EMBL" id="ELQ34237.1"/>
    </source>
</evidence>